<dbReference type="AlphaFoldDB" id="A0A8J4YC54"/>
<comment type="caution">
    <text evidence="2">The sequence shown here is derived from an EMBL/GenBank/DDBJ whole genome shotgun (WGS) entry which is preliminary data.</text>
</comment>
<keyword evidence="3" id="KW-1185">Reference proteome</keyword>
<evidence type="ECO:0000313" key="3">
    <source>
        <dbReference type="Proteomes" id="UP000770661"/>
    </source>
</evidence>
<feature type="region of interest" description="Disordered" evidence="1">
    <location>
        <begin position="316"/>
        <end position="348"/>
    </location>
</feature>
<proteinExistence type="predicted"/>
<evidence type="ECO:0000256" key="1">
    <source>
        <dbReference type="SAM" id="MobiDB-lite"/>
    </source>
</evidence>
<reference evidence="2" key="1">
    <citation type="submission" date="2020-07" db="EMBL/GenBank/DDBJ databases">
        <title>The High-quality genome of the commercially important snow crab, Chionoecetes opilio.</title>
        <authorList>
            <person name="Jeong J.-H."/>
            <person name="Ryu S."/>
        </authorList>
    </citation>
    <scope>NUCLEOTIDE SEQUENCE</scope>
    <source>
        <strain evidence="2">MADBK_172401_WGS</strain>
        <tissue evidence="2">Digestive gland</tissue>
    </source>
</reference>
<feature type="compositionally biased region" description="Low complexity" evidence="1">
    <location>
        <begin position="316"/>
        <end position="327"/>
    </location>
</feature>
<protein>
    <submittedName>
        <fullName evidence="2">Uncharacterized protein</fullName>
    </submittedName>
</protein>
<feature type="compositionally biased region" description="Pro residues" evidence="1">
    <location>
        <begin position="328"/>
        <end position="345"/>
    </location>
</feature>
<evidence type="ECO:0000313" key="2">
    <source>
        <dbReference type="EMBL" id="KAG0720144.1"/>
    </source>
</evidence>
<name>A0A8J4YC54_CHIOP</name>
<dbReference type="Proteomes" id="UP000770661">
    <property type="component" value="Unassembled WGS sequence"/>
</dbReference>
<gene>
    <name evidence="2" type="ORF">GWK47_006939</name>
</gene>
<organism evidence="2 3">
    <name type="scientific">Chionoecetes opilio</name>
    <name type="common">Atlantic snow crab</name>
    <name type="synonym">Cancer opilio</name>
    <dbReference type="NCBI Taxonomy" id="41210"/>
    <lineage>
        <taxon>Eukaryota</taxon>
        <taxon>Metazoa</taxon>
        <taxon>Ecdysozoa</taxon>
        <taxon>Arthropoda</taxon>
        <taxon>Crustacea</taxon>
        <taxon>Multicrustacea</taxon>
        <taxon>Malacostraca</taxon>
        <taxon>Eumalacostraca</taxon>
        <taxon>Eucarida</taxon>
        <taxon>Decapoda</taxon>
        <taxon>Pleocyemata</taxon>
        <taxon>Brachyura</taxon>
        <taxon>Eubrachyura</taxon>
        <taxon>Majoidea</taxon>
        <taxon>Majidae</taxon>
        <taxon>Chionoecetes</taxon>
    </lineage>
</organism>
<dbReference type="OrthoDB" id="6375714at2759"/>
<dbReference type="EMBL" id="JACEEZ010013371">
    <property type="protein sequence ID" value="KAG0720144.1"/>
    <property type="molecule type" value="Genomic_DNA"/>
</dbReference>
<accession>A0A8J4YC54</accession>
<sequence>MLAGTHALVEHTYFARLWLQSYPEAPSWYIMREPLMTGALQCYFRRHTPWKYSLTTVSGAWWRAACFPQWAKFHLSSRPRLAVFASPHWRRRGVGRQSCARHQKVPGQCRPLAAPRTQHLEIAMPSAAISCLLKLILVSGTVYTAASGDKLHDRQLQVLGEVVSGPARGRPLTLHLDAALPADVQQAVLEVEAVRRAPRLTMSLSLNHSHGQLSRHGGPGGSFSSRPLFLFLQLHVCGFTPQPSCCRPHCGSMKNPENLLLPTWVRPLGPEVLRAEAKNRGAPGFGEALGNQVWLQLQRPGGQSVPALPRPRAARVPRALGPPAAGSSPPPPQPPGGHLPQPRVPRAPELGRLADVLWGWLQR</sequence>